<feature type="domain" description="Pyruvate flavodoxin/ferredoxin oxidoreductase pyrimidine binding" evidence="3">
    <location>
        <begin position="260"/>
        <end position="470"/>
    </location>
</feature>
<evidence type="ECO:0000259" key="3">
    <source>
        <dbReference type="Pfam" id="PF01855"/>
    </source>
</evidence>
<proteinExistence type="predicted"/>
<dbReference type="InterPro" id="IPR029061">
    <property type="entry name" value="THDP-binding"/>
</dbReference>
<dbReference type="Pfam" id="PF01558">
    <property type="entry name" value="POR"/>
    <property type="match status" value="1"/>
</dbReference>
<evidence type="ECO:0000313" key="4">
    <source>
        <dbReference type="EMBL" id="KOH46542.1"/>
    </source>
</evidence>
<evidence type="ECO:0000259" key="2">
    <source>
        <dbReference type="Pfam" id="PF01558"/>
    </source>
</evidence>
<dbReference type="Gene3D" id="3.40.920.10">
    <property type="entry name" value="Pyruvate-ferredoxin oxidoreductase, PFOR, domain III"/>
    <property type="match status" value="1"/>
</dbReference>
<dbReference type="STRING" id="1409788.NC99_06810"/>
<dbReference type="PANTHER" id="PTHR32154:SF20">
    <property type="entry name" value="2-OXOGLUTARATE OXIDOREDUCTASE SUBUNIT KORA"/>
    <property type="match status" value="1"/>
</dbReference>
<reference evidence="5" key="1">
    <citation type="submission" date="2015-07" db="EMBL/GenBank/DDBJ databases">
        <title>Genome sequencing of Sunxiuqinia dokdonensis strain SK.</title>
        <authorList>
            <person name="Ahn S."/>
            <person name="Kim B.-C."/>
        </authorList>
    </citation>
    <scope>NUCLEOTIDE SEQUENCE [LARGE SCALE GENOMIC DNA]</scope>
    <source>
        <strain evidence="5">SK</strain>
    </source>
</reference>
<dbReference type="Pfam" id="PF01855">
    <property type="entry name" value="POR_N"/>
    <property type="match status" value="1"/>
</dbReference>
<dbReference type="InterPro" id="IPR019752">
    <property type="entry name" value="Pyrv/ketoisovalerate_OxRed_cat"/>
</dbReference>
<dbReference type="SUPFAM" id="SSF52518">
    <property type="entry name" value="Thiamin diphosphate-binding fold (THDP-binding)"/>
    <property type="match status" value="1"/>
</dbReference>
<gene>
    <name evidence="4" type="ORF">NC99_06810</name>
</gene>
<name>A0A0L8VED4_9BACT</name>
<dbReference type="Gene3D" id="3.40.50.920">
    <property type="match status" value="1"/>
</dbReference>
<dbReference type="InterPro" id="IPR002880">
    <property type="entry name" value="Pyrv_Fd/Flavodoxin_OxRdtase_N"/>
</dbReference>
<comment type="caution">
    <text evidence="4">The sequence shown here is derived from an EMBL/GenBank/DDBJ whole genome shotgun (WGS) entry which is preliminary data.</text>
</comment>
<dbReference type="CDD" id="cd07034">
    <property type="entry name" value="TPP_PYR_PFOR_IOR-alpha_like"/>
    <property type="match status" value="1"/>
</dbReference>
<dbReference type="InterPro" id="IPR050722">
    <property type="entry name" value="Pyruvate:ferred/Flavod_OxRd"/>
</dbReference>
<dbReference type="InterPro" id="IPR002869">
    <property type="entry name" value="Pyrv_flavodox_OxRed_cen"/>
</dbReference>
<dbReference type="NCBIfam" id="TIGR03710">
    <property type="entry name" value="OAFO_sf"/>
    <property type="match status" value="1"/>
</dbReference>
<evidence type="ECO:0000256" key="1">
    <source>
        <dbReference type="ARBA" id="ARBA00023002"/>
    </source>
</evidence>
<dbReference type="EMBL" id="LGIA01000025">
    <property type="protein sequence ID" value="KOH46542.1"/>
    <property type="molecule type" value="Genomic_DNA"/>
</dbReference>
<accession>A0A0L8VED4</accession>
<dbReference type="PATRIC" id="fig|1409788.3.peg.695"/>
<dbReference type="SUPFAM" id="SSF53323">
    <property type="entry name" value="Pyruvate-ferredoxin oxidoreductase, PFOR, domain III"/>
    <property type="match status" value="1"/>
</dbReference>
<dbReference type="FunFam" id="3.40.50.970:FF:000022">
    <property type="entry name" value="2-oxoglutarate ferredoxin oxidoreductase alpha subunit"/>
    <property type="match status" value="1"/>
</dbReference>
<dbReference type="SUPFAM" id="SSF52922">
    <property type="entry name" value="TK C-terminal domain-like"/>
    <property type="match status" value="1"/>
</dbReference>
<dbReference type="GO" id="GO:0016903">
    <property type="term" value="F:oxidoreductase activity, acting on the aldehyde or oxo group of donors"/>
    <property type="evidence" value="ECO:0007669"/>
    <property type="project" value="InterPro"/>
</dbReference>
<dbReference type="Gene3D" id="3.40.50.970">
    <property type="match status" value="1"/>
</dbReference>
<dbReference type="AlphaFoldDB" id="A0A0L8VED4"/>
<organism evidence="4 5">
    <name type="scientific">Sunxiuqinia dokdonensis</name>
    <dbReference type="NCBI Taxonomy" id="1409788"/>
    <lineage>
        <taxon>Bacteria</taxon>
        <taxon>Pseudomonadati</taxon>
        <taxon>Bacteroidota</taxon>
        <taxon>Bacteroidia</taxon>
        <taxon>Marinilabiliales</taxon>
        <taxon>Prolixibacteraceae</taxon>
        <taxon>Sunxiuqinia</taxon>
    </lineage>
</organism>
<dbReference type="GO" id="GO:0006979">
    <property type="term" value="P:response to oxidative stress"/>
    <property type="evidence" value="ECO:0007669"/>
    <property type="project" value="TreeGrafter"/>
</dbReference>
<dbReference type="RefSeq" id="WP_053179728.1">
    <property type="nucleotide sequence ID" value="NZ_LGIA01000025.1"/>
</dbReference>
<sequence>MKDTKVIELEEVTIRFSGDSGDGMQLTGTLFSDATALFGNDISTFPDYPSEIRAPQGTVGGVSGFQVQFGHKEINTPGDDAHVLIAMNPAAVKANARFIRPGGTIIYDVDSFNQKNLDKAKFTTNDPFGELKLEDFTKIPVPITSLTRECLKDFGMDNKSVLRSKNMFALGLICWMFDRPMDYIENFITTKFAKKPVVVESNLKVLHSGYNYGMNMQHMTPRYLVDAAAIEKGTYRNINGNQATAWGFLAAAEKAGLNLFLGSYPITPATDVLTTLAARRDLGVKTFQAEDEIAGICTALGAAFAGDLAVTSTSGPGLALKSEAIGLAVMAELPLVVVNVQRGGPSTGLPTKTEQSDLLQALYGRNGESPVVVLAASTPSDCFYYAYLSCKIALERMVPVILLTDGFLGNGSEPWRIPSMAELPAITPRIAKDSSKFKAYKRDEDILARDWAFPGMDGFQHRIGGLEKNEEGTVNHDPENHQRNCEIREAKVQKVVDMLPELEVFGDEDGGDVLVVSWGGTYGHTVSAVREMRKDGKNVSLAHFNFIKPLPANTREVFSKFKTIVVCELNLGQFAAYLRDQVPGFEYRQVNKLKGLPFTVTELKENVEKLLEE</sequence>
<evidence type="ECO:0000313" key="5">
    <source>
        <dbReference type="Proteomes" id="UP000036958"/>
    </source>
</evidence>
<dbReference type="InterPro" id="IPR009014">
    <property type="entry name" value="Transketo_C/PFOR_II"/>
</dbReference>
<feature type="domain" description="Pyruvate/ketoisovalerate oxidoreductase catalytic" evidence="2">
    <location>
        <begin position="21"/>
        <end position="210"/>
    </location>
</feature>
<keyword evidence="1" id="KW-0560">Oxidoreductase</keyword>
<keyword evidence="5" id="KW-1185">Reference proteome</keyword>
<protein>
    <submittedName>
        <fullName evidence="4">MFS transporter</fullName>
    </submittedName>
</protein>
<dbReference type="PANTHER" id="PTHR32154">
    <property type="entry name" value="PYRUVATE-FLAVODOXIN OXIDOREDUCTASE-RELATED"/>
    <property type="match status" value="1"/>
</dbReference>
<dbReference type="Proteomes" id="UP000036958">
    <property type="component" value="Unassembled WGS sequence"/>
</dbReference>
<dbReference type="InterPro" id="IPR022367">
    <property type="entry name" value="2-oxoacid/accept_OxRdtase_asu"/>
</dbReference>
<dbReference type="OrthoDB" id="9794954at2"/>